<gene>
    <name evidence="6" type="ORF">LSH36_979g00034</name>
</gene>
<feature type="transmembrane region" description="Helical" evidence="4">
    <location>
        <begin position="472"/>
        <end position="495"/>
    </location>
</feature>
<feature type="chain" id="PRO_5042032884" description="UDP-glucuronosyltransferase" evidence="5">
    <location>
        <begin position="20"/>
        <end position="509"/>
    </location>
</feature>
<dbReference type="InterPro" id="IPR050271">
    <property type="entry name" value="UDP-glycosyltransferase"/>
</dbReference>
<evidence type="ECO:0000256" key="2">
    <source>
        <dbReference type="ARBA" id="ARBA00022676"/>
    </source>
</evidence>
<feature type="signal peptide" evidence="5">
    <location>
        <begin position="1"/>
        <end position="19"/>
    </location>
</feature>
<evidence type="ECO:0000256" key="5">
    <source>
        <dbReference type="SAM" id="SignalP"/>
    </source>
</evidence>
<dbReference type="Gene3D" id="3.40.50.2000">
    <property type="entry name" value="Glycogen Phosphorylase B"/>
    <property type="match status" value="1"/>
</dbReference>
<protein>
    <recommendedName>
        <fullName evidence="8">UDP-glucuronosyltransferase</fullName>
    </recommendedName>
</protein>
<reference evidence="6" key="1">
    <citation type="journal article" date="2023" name="Mol. Biol. Evol.">
        <title>Third-Generation Sequencing Reveals the Adaptive Role of the Epigenome in Three Deep-Sea Polychaetes.</title>
        <authorList>
            <person name="Perez M."/>
            <person name="Aroh O."/>
            <person name="Sun Y."/>
            <person name="Lan Y."/>
            <person name="Juniper S.K."/>
            <person name="Young C.R."/>
            <person name="Angers B."/>
            <person name="Qian P.Y."/>
        </authorList>
    </citation>
    <scope>NUCLEOTIDE SEQUENCE</scope>
    <source>
        <strain evidence="6">P08H-3</strain>
    </source>
</reference>
<keyword evidence="3" id="KW-0808">Transferase</keyword>
<comment type="similarity">
    <text evidence="1">Belongs to the UDP-glycosyltransferase family.</text>
</comment>
<keyword evidence="4" id="KW-0472">Membrane</keyword>
<accession>A0AAD9MTC2</accession>
<keyword evidence="5" id="KW-0732">Signal</keyword>
<keyword evidence="7" id="KW-1185">Reference proteome</keyword>
<keyword evidence="4" id="KW-1133">Transmembrane helix</keyword>
<sequence>MKTVVYFLFFNWCVVFSNSAKVMILTQNLNSHVLDTIKLGLLLADESHEVDLILPSTAKIPDSIKERNITVLTAMVNRTVTEVHIEERSKQLLDYVMSKSTIGKMITFMQILTTGDPGWDAMCSSLLSDAKIRDYINATNYDVVIVDVLIMKCYVQMMGHRNIPIIVYGILVYEWSYHIPSLPSFVPMLLTNFDDRMSFFQRFQNSLLYALCQILFTSVIPNPPVSITEISQKYSLYFALNDISSEYPRPTMPNVIFVGDAIPEPGNPLPRDLAEFVDGAKHGVIYVSFGTYLRRLPTILTDKLCATFKQIPQRVIWKQEDLTLCGIDPDKLLISKWLPQNDLLSHHNVKLFVTHCGKNSLLESTYHSTPVIGFPIAIDQPLNAKLIANRGLGYVMDLGDFSADELTSKIADLLANETILYNVRRASFVMRNKTDTPSKRISFWVEHMATYGGSHLRTNSELNIFQFYCLDVVLFIMFLILLIIISNIFCIRLIFRCLKRRLWSKPKID</sequence>
<dbReference type="PANTHER" id="PTHR48043">
    <property type="entry name" value="EG:EG0003.4 PROTEIN-RELATED"/>
    <property type="match status" value="1"/>
</dbReference>
<dbReference type="AlphaFoldDB" id="A0AAD9MTC2"/>
<dbReference type="FunFam" id="3.40.50.2000:FF:000021">
    <property type="entry name" value="UDP-glucuronosyltransferase"/>
    <property type="match status" value="1"/>
</dbReference>
<keyword evidence="2" id="KW-0328">Glycosyltransferase</keyword>
<name>A0AAD9MTC2_9ANNE</name>
<evidence type="ECO:0008006" key="8">
    <source>
        <dbReference type="Google" id="ProtNLM"/>
    </source>
</evidence>
<dbReference type="SUPFAM" id="SSF53756">
    <property type="entry name" value="UDP-Glycosyltransferase/glycogen phosphorylase"/>
    <property type="match status" value="1"/>
</dbReference>
<evidence type="ECO:0000256" key="4">
    <source>
        <dbReference type="SAM" id="Phobius"/>
    </source>
</evidence>
<comment type="caution">
    <text evidence="6">The sequence shown here is derived from an EMBL/GenBank/DDBJ whole genome shotgun (WGS) entry which is preliminary data.</text>
</comment>
<proteinExistence type="inferred from homology"/>
<evidence type="ECO:0000313" key="6">
    <source>
        <dbReference type="EMBL" id="KAK2142254.1"/>
    </source>
</evidence>
<dbReference type="EMBL" id="JAODUP010000979">
    <property type="protein sequence ID" value="KAK2142254.1"/>
    <property type="molecule type" value="Genomic_DNA"/>
</dbReference>
<keyword evidence="4" id="KW-0812">Transmembrane</keyword>
<dbReference type="InterPro" id="IPR002213">
    <property type="entry name" value="UDP_glucos_trans"/>
</dbReference>
<dbReference type="PANTHER" id="PTHR48043:SF145">
    <property type="entry name" value="FI06409P-RELATED"/>
    <property type="match status" value="1"/>
</dbReference>
<dbReference type="GO" id="GO:0008194">
    <property type="term" value="F:UDP-glycosyltransferase activity"/>
    <property type="evidence" value="ECO:0007669"/>
    <property type="project" value="InterPro"/>
</dbReference>
<evidence type="ECO:0000256" key="1">
    <source>
        <dbReference type="ARBA" id="ARBA00009995"/>
    </source>
</evidence>
<evidence type="ECO:0000256" key="3">
    <source>
        <dbReference type="ARBA" id="ARBA00022679"/>
    </source>
</evidence>
<dbReference type="CDD" id="cd03784">
    <property type="entry name" value="GT1_Gtf-like"/>
    <property type="match status" value="1"/>
</dbReference>
<organism evidence="6 7">
    <name type="scientific">Paralvinella palmiformis</name>
    <dbReference type="NCBI Taxonomy" id="53620"/>
    <lineage>
        <taxon>Eukaryota</taxon>
        <taxon>Metazoa</taxon>
        <taxon>Spiralia</taxon>
        <taxon>Lophotrochozoa</taxon>
        <taxon>Annelida</taxon>
        <taxon>Polychaeta</taxon>
        <taxon>Sedentaria</taxon>
        <taxon>Canalipalpata</taxon>
        <taxon>Terebellida</taxon>
        <taxon>Terebelliformia</taxon>
        <taxon>Alvinellidae</taxon>
        <taxon>Paralvinella</taxon>
    </lineage>
</organism>
<evidence type="ECO:0000313" key="7">
    <source>
        <dbReference type="Proteomes" id="UP001208570"/>
    </source>
</evidence>
<dbReference type="Proteomes" id="UP001208570">
    <property type="component" value="Unassembled WGS sequence"/>
</dbReference>
<dbReference type="Pfam" id="PF00201">
    <property type="entry name" value="UDPGT"/>
    <property type="match status" value="1"/>
</dbReference>